<reference evidence="2 4" key="1">
    <citation type="submission" date="2014-08" db="EMBL/GenBank/DDBJ databases">
        <authorList>
            <person name="Bunnell A."/>
            <person name="Chain P.S."/>
            <person name="Chertkov O."/>
            <person name="Currie B.J."/>
            <person name="Daligault H.E."/>
            <person name="Davenport K.W."/>
            <person name="Davis C."/>
            <person name="Gleasner C.D."/>
            <person name="Johnson S.L."/>
            <person name="Kaestli M."/>
            <person name="Koren S."/>
            <person name="Kunde Y.A."/>
            <person name="Mayo M."/>
            <person name="McMurry K.K."/>
            <person name="Price E.P."/>
            <person name="Reitenga K.G."/>
            <person name="Robison R."/>
            <person name="Rosovitz M.J."/>
            <person name="Sarovich D.S."/>
            <person name="Teshima H."/>
        </authorList>
    </citation>
    <scope>NUCLEOTIDE SEQUENCE [LARGE SCALE GENOMIC DNA]</scope>
    <source>
        <strain evidence="2 4">MSHR44</strain>
    </source>
</reference>
<dbReference type="Proteomes" id="UP000231878">
    <property type="component" value="Unassembled WGS sequence"/>
</dbReference>
<feature type="transmembrane region" description="Helical" evidence="1">
    <location>
        <begin position="88"/>
        <end position="112"/>
    </location>
</feature>
<comment type="caution">
    <text evidence="2">The sequence shown here is derived from an EMBL/GenBank/DDBJ whole genome shotgun (WGS) entry which is preliminary data.</text>
</comment>
<reference evidence="3 5" key="2">
    <citation type="submission" date="2017-11" db="EMBL/GenBank/DDBJ databases">
        <title>Molecular characterization of Burkholderia pseudomallei and closely related isolates from Vietnam.</title>
        <authorList>
            <person name="Ustinov D.V."/>
            <person name="Antonov A.S."/>
            <person name="Avdusheva E.F."/>
            <person name="Shpak I.M."/>
            <person name="Zakharova I.B."/>
            <person name="Thi L.A."/>
            <person name="Teteryatnikova N."/>
            <person name="Lopasteyskaya Y.A."/>
            <person name="Kuzyutina J.A."/>
            <person name="Ngo T.N."/>
            <person name="Victorov D.V."/>
        </authorList>
    </citation>
    <scope>NUCLEOTIDE SEQUENCE [LARGE SCALE GENOMIC DNA]</scope>
    <source>
        <strain evidence="3 5">V1512</strain>
    </source>
</reference>
<keyword evidence="1" id="KW-0472">Membrane</keyword>
<evidence type="ECO:0000313" key="4">
    <source>
        <dbReference type="Proteomes" id="UP000030475"/>
    </source>
</evidence>
<feature type="transmembrane region" description="Helical" evidence="1">
    <location>
        <begin position="12"/>
        <end position="29"/>
    </location>
</feature>
<dbReference type="EMBL" id="PHRB01000003">
    <property type="protein sequence ID" value="PJO67304.1"/>
    <property type="molecule type" value="Genomic_DNA"/>
</dbReference>
<keyword evidence="1" id="KW-1133">Transmembrane helix</keyword>
<feature type="transmembrane region" description="Helical" evidence="1">
    <location>
        <begin position="62"/>
        <end position="82"/>
    </location>
</feature>
<gene>
    <name evidence="3" type="ORF">CWD88_04965</name>
    <name evidence="2" type="ORF">Y036_1500</name>
</gene>
<dbReference type="EMBL" id="JQIM01000010">
    <property type="protein sequence ID" value="KGX05604.1"/>
    <property type="molecule type" value="Genomic_DNA"/>
</dbReference>
<protein>
    <submittedName>
        <fullName evidence="2">Membrane protein</fullName>
    </submittedName>
</protein>
<dbReference type="RefSeq" id="WP_004522894.1">
    <property type="nucleotide sequence ID" value="NZ_AP028071.1"/>
</dbReference>
<organism evidence="2 4">
    <name type="scientific">Burkholderia pseudomallei</name>
    <name type="common">Pseudomonas pseudomallei</name>
    <dbReference type="NCBI Taxonomy" id="28450"/>
    <lineage>
        <taxon>Bacteria</taxon>
        <taxon>Pseudomonadati</taxon>
        <taxon>Pseudomonadota</taxon>
        <taxon>Betaproteobacteria</taxon>
        <taxon>Burkholderiales</taxon>
        <taxon>Burkholderiaceae</taxon>
        <taxon>Burkholderia</taxon>
        <taxon>pseudomallei group</taxon>
    </lineage>
</organism>
<name>A0A069B491_BURPE</name>
<evidence type="ECO:0000313" key="5">
    <source>
        <dbReference type="Proteomes" id="UP000231878"/>
    </source>
</evidence>
<evidence type="ECO:0000313" key="2">
    <source>
        <dbReference type="EMBL" id="KGX05604.1"/>
    </source>
</evidence>
<dbReference type="GeneID" id="93058996"/>
<sequence length="177" mass="18280">MPDLILAYLRNAALFAPAIAFMLFMRALPGGGDAHWRHAALAGALLALPHTAWLLRRRPLHGTALGLNAYLIVSAALPFVSADAARDWGAALGSAAMLGSVLAAHALGLAVAPEAFSGAADPALARARCRKMAVYSGIALAAAFPHRHDPLLGGALPVVALILLHKRLRRGALAPSA</sequence>
<dbReference type="Proteomes" id="UP000030475">
    <property type="component" value="Unassembled WGS sequence"/>
</dbReference>
<keyword evidence="1" id="KW-0812">Transmembrane</keyword>
<evidence type="ECO:0000256" key="1">
    <source>
        <dbReference type="SAM" id="Phobius"/>
    </source>
</evidence>
<dbReference type="AlphaFoldDB" id="A0A069B491"/>
<proteinExistence type="predicted"/>
<accession>A0A069B491</accession>
<dbReference type="OMA" id="RWTHAFL"/>
<evidence type="ECO:0000313" key="3">
    <source>
        <dbReference type="EMBL" id="PJO67304.1"/>
    </source>
</evidence>